<gene>
    <name evidence="1" type="ORF">Q361_1325</name>
</gene>
<reference evidence="1 2" key="1">
    <citation type="submission" date="2018-01" db="EMBL/GenBank/DDBJ databases">
        <title>Genomic Encyclopedia of Type Strains, Phase I: the one thousand microbial genomes (KMG-I) project.</title>
        <authorList>
            <person name="Goeker M."/>
        </authorList>
    </citation>
    <scope>NUCLEOTIDE SEQUENCE [LARGE SCALE GENOMIC DNA]</scope>
    <source>
        <strain evidence="1 2">DSM 17960</strain>
    </source>
</reference>
<evidence type="ECO:0000313" key="2">
    <source>
        <dbReference type="Proteomes" id="UP000237056"/>
    </source>
</evidence>
<dbReference type="Proteomes" id="UP000237056">
    <property type="component" value="Unassembled WGS sequence"/>
</dbReference>
<dbReference type="OrthoDB" id="2989981at2"/>
<proteinExistence type="predicted"/>
<protein>
    <submittedName>
        <fullName evidence="1">Uncharacterized protein</fullName>
    </submittedName>
</protein>
<evidence type="ECO:0000313" key="1">
    <source>
        <dbReference type="EMBL" id="POS00676.1"/>
    </source>
</evidence>
<sequence>MTSFRKDNENYAKKFPEMRKWLNECVICQTIGYKPNLPENIYPGVLAQNIRKIYNVLEVNEINICSDCEKHWNKKQNEK</sequence>
<organism evidence="1 2">
    <name type="scientific">Flavobacterium croceum DSM 17960</name>
    <dbReference type="NCBI Taxonomy" id="1121886"/>
    <lineage>
        <taxon>Bacteria</taxon>
        <taxon>Pseudomonadati</taxon>
        <taxon>Bacteroidota</taxon>
        <taxon>Flavobacteriia</taxon>
        <taxon>Flavobacteriales</taxon>
        <taxon>Flavobacteriaceae</taxon>
        <taxon>Flavobacterium</taxon>
    </lineage>
</organism>
<name>A0A2S4N4R5_9FLAO</name>
<dbReference type="RefSeq" id="WP_103727111.1">
    <property type="nucleotide sequence ID" value="NZ_PQNY01000032.1"/>
</dbReference>
<keyword evidence="2" id="KW-1185">Reference proteome</keyword>
<accession>A0A2S4N4R5</accession>
<comment type="caution">
    <text evidence="1">The sequence shown here is derived from an EMBL/GenBank/DDBJ whole genome shotgun (WGS) entry which is preliminary data.</text>
</comment>
<dbReference type="AlphaFoldDB" id="A0A2S4N4R5"/>
<dbReference type="EMBL" id="PQNY01000032">
    <property type="protein sequence ID" value="POS00676.1"/>
    <property type="molecule type" value="Genomic_DNA"/>
</dbReference>